<feature type="domain" description="Mandelate racemase/muconate lactonizing enzyme C-terminal" evidence="4">
    <location>
        <begin position="146"/>
        <end position="242"/>
    </location>
</feature>
<dbReference type="RefSeq" id="WP_320942161.1">
    <property type="nucleotide sequence ID" value="NZ_BAABEU010000001.1"/>
</dbReference>
<evidence type="ECO:0000256" key="1">
    <source>
        <dbReference type="ARBA" id="ARBA00001946"/>
    </source>
</evidence>
<proteinExistence type="predicted"/>
<dbReference type="InterPro" id="IPR029065">
    <property type="entry name" value="Enolase_C-like"/>
</dbReference>
<keyword evidence="3" id="KW-0460">Magnesium</keyword>
<evidence type="ECO:0000259" key="4">
    <source>
        <dbReference type="SMART" id="SM00922"/>
    </source>
</evidence>
<dbReference type="SFLD" id="SFLDS00001">
    <property type="entry name" value="Enolase"/>
    <property type="match status" value="1"/>
</dbReference>
<dbReference type="Gene3D" id="3.30.390.10">
    <property type="entry name" value="Enolase-like, N-terminal domain"/>
    <property type="match status" value="1"/>
</dbReference>
<dbReference type="InterPro" id="IPR013342">
    <property type="entry name" value="Mandelate_racemase_C"/>
</dbReference>
<organism evidence="5 6">
    <name type="scientific">Microbacterium rhizosphaerae</name>
    <dbReference type="NCBI Taxonomy" id="1678237"/>
    <lineage>
        <taxon>Bacteria</taxon>
        <taxon>Bacillati</taxon>
        <taxon>Actinomycetota</taxon>
        <taxon>Actinomycetes</taxon>
        <taxon>Micrococcales</taxon>
        <taxon>Microbacteriaceae</taxon>
        <taxon>Microbacterium</taxon>
    </lineage>
</organism>
<dbReference type="InterPro" id="IPR013341">
    <property type="entry name" value="Mandelate_racemase_N_dom"/>
</dbReference>
<dbReference type="Gene3D" id="3.20.20.120">
    <property type="entry name" value="Enolase-like C-terminal domain"/>
    <property type="match status" value="1"/>
</dbReference>
<comment type="cofactor">
    <cofactor evidence="1">
        <name>Mg(2+)</name>
        <dbReference type="ChEBI" id="CHEBI:18420"/>
    </cofactor>
</comment>
<dbReference type="PANTHER" id="PTHR13794">
    <property type="entry name" value="ENOLASE SUPERFAMILY, MANDELATE RACEMASE"/>
    <property type="match status" value="1"/>
</dbReference>
<sequence>MKITHIEVHAVSVPPVDPPFRWRAGLPGSAEYGPSEGVVLRVGTDEGVDGAAFFSRLGARDVVGHLVERVYRPEYLGKDPLLREWHYDRMWELDRLHEFPLPVFGLIDIALWDLAGRAAGLPVWKLMGGMRESIPAYASTVTFDTTEQFLDVASQCIELGYPAIKLHAWGDAKRDAALCLALREHVGDEMDLMYDGSAGFDLPDAIYLGKALSDANYRWYEEPMREFSVNAYRELARAVDVPLLSAETSDGAYMNSADFIAAGAATFGVRTSAGLRGGMTGAMRTAHLADSFRVRAEVHGGGVTAEHLCMAISNTTYYESLVTSTAVTRESVVDADGLLHAPTEPGIALPPGLAYPEAVRHLARAA</sequence>
<name>A0ABZ0SLT8_9MICO</name>
<dbReference type="Pfam" id="PF13378">
    <property type="entry name" value="MR_MLE_C"/>
    <property type="match status" value="1"/>
</dbReference>
<protein>
    <submittedName>
        <fullName evidence="5">Enolase C-terminal domain-like protein</fullName>
    </submittedName>
</protein>
<dbReference type="InterPro" id="IPR036849">
    <property type="entry name" value="Enolase-like_C_sf"/>
</dbReference>
<dbReference type="InterPro" id="IPR029017">
    <property type="entry name" value="Enolase-like_N"/>
</dbReference>
<dbReference type="Proteomes" id="UP001323798">
    <property type="component" value="Chromosome"/>
</dbReference>
<evidence type="ECO:0000313" key="5">
    <source>
        <dbReference type="EMBL" id="WPR89445.1"/>
    </source>
</evidence>
<gene>
    <name evidence="5" type="ORF">SM116_17060</name>
</gene>
<dbReference type="SMART" id="SM00922">
    <property type="entry name" value="MR_MLE"/>
    <property type="match status" value="1"/>
</dbReference>
<dbReference type="EMBL" id="CP139368">
    <property type="protein sequence ID" value="WPR89445.1"/>
    <property type="molecule type" value="Genomic_DNA"/>
</dbReference>
<accession>A0ABZ0SLT8</accession>
<keyword evidence="6" id="KW-1185">Reference proteome</keyword>
<keyword evidence="2" id="KW-0479">Metal-binding</keyword>
<reference evidence="5 6" key="1">
    <citation type="submission" date="2023-11" db="EMBL/GenBank/DDBJ databases">
        <title>Genome sequence of Microbacterium rhizosphaerae KACC 19337.</title>
        <authorList>
            <person name="Choi H."/>
            <person name="Kim S."/>
            <person name="Kim Y."/>
            <person name="Kwon S.-W."/>
            <person name="Heo J."/>
        </authorList>
    </citation>
    <scope>NUCLEOTIDE SEQUENCE [LARGE SCALE GENOMIC DNA]</scope>
    <source>
        <strain evidence="5 6">KACC 19337</strain>
    </source>
</reference>
<dbReference type="PANTHER" id="PTHR13794:SF58">
    <property type="entry name" value="MITOCHONDRIAL ENOLASE SUPERFAMILY MEMBER 1"/>
    <property type="match status" value="1"/>
</dbReference>
<evidence type="ECO:0000256" key="2">
    <source>
        <dbReference type="ARBA" id="ARBA00022723"/>
    </source>
</evidence>
<dbReference type="SUPFAM" id="SSF54826">
    <property type="entry name" value="Enolase N-terminal domain-like"/>
    <property type="match status" value="1"/>
</dbReference>
<dbReference type="Pfam" id="PF02746">
    <property type="entry name" value="MR_MLE_N"/>
    <property type="match status" value="1"/>
</dbReference>
<evidence type="ECO:0000256" key="3">
    <source>
        <dbReference type="ARBA" id="ARBA00022842"/>
    </source>
</evidence>
<dbReference type="InterPro" id="IPR046945">
    <property type="entry name" value="RHMD-like"/>
</dbReference>
<dbReference type="SUPFAM" id="SSF51604">
    <property type="entry name" value="Enolase C-terminal domain-like"/>
    <property type="match status" value="1"/>
</dbReference>
<evidence type="ECO:0000313" key="6">
    <source>
        <dbReference type="Proteomes" id="UP001323798"/>
    </source>
</evidence>